<dbReference type="EMBL" id="NISI01000006">
    <property type="protein sequence ID" value="OWR02955.1"/>
    <property type="molecule type" value="Genomic_DNA"/>
</dbReference>
<dbReference type="Proteomes" id="UP000197446">
    <property type="component" value="Unassembled WGS sequence"/>
</dbReference>
<evidence type="ECO:0000313" key="1">
    <source>
        <dbReference type="EMBL" id="OWR02955.1"/>
    </source>
</evidence>
<sequence length="75" mass="8505">MAEHSVKVMAPELEVGKADFEFKVFQNSKLLGTLCVSHGAPSWRKRGCKKKSITWEQLAAAFTKEPRKQRKNADE</sequence>
<proteinExistence type="predicted"/>
<dbReference type="OrthoDB" id="676716at2"/>
<comment type="caution">
    <text evidence="1">The sequence shown here is derived from an EMBL/GenBank/DDBJ whole genome shotgun (WGS) entry which is preliminary data.</text>
</comment>
<accession>A0A254N4F5</accession>
<reference evidence="1 2" key="1">
    <citation type="journal article" date="2007" name="Int. J. Syst. Evol. Microbiol.">
        <title>Description of Pelomonas aquatica sp. nov. and Pelomonas puraquae sp. nov., isolated from industrial and haemodialysis water.</title>
        <authorList>
            <person name="Gomila M."/>
            <person name="Bowien B."/>
            <person name="Falsen E."/>
            <person name="Moore E.R."/>
            <person name="Lalucat J."/>
        </authorList>
    </citation>
    <scope>NUCLEOTIDE SEQUENCE [LARGE SCALE GENOMIC DNA]</scope>
    <source>
        <strain evidence="1 2">CCUG 52769</strain>
    </source>
</reference>
<keyword evidence="2" id="KW-1185">Reference proteome</keyword>
<name>A0A254N4F5_9BURK</name>
<dbReference type="AlphaFoldDB" id="A0A254N4F5"/>
<protein>
    <submittedName>
        <fullName evidence="1">Uncharacterized protein</fullName>
    </submittedName>
</protein>
<dbReference type="RefSeq" id="WP_088484109.1">
    <property type="nucleotide sequence ID" value="NZ_NISI01000006.1"/>
</dbReference>
<gene>
    <name evidence="1" type="ORF">CDO81_15325</name>
</gene>
<evidence type="ECO:0000313" key="2">
    <source>
        <dbReference type="Proteomes" id="UP000197446"/>
    </source>
</evidence>
<organism evidence="1 2">
    <name type="scientific">Roseateles puraquae</name>
    <dbReference type="NCBI Taxonomy" id="431059"/>
    <lineage>
        <taxon>Bacteria</taxon>
        <taxon>Pseudomonadati</taxon>
        <taxon>Pseudomonadota</taxon>
        <taxon>Betaproteobacteria</taxon>
        <taxon>Burkholderiales</taxon>
        <taxon>Sphaerotilaceae</taxon>
        <taxon>Roseateles</taxon>
    </lineage>
</organism>